<accession>A0A8S1BUG5</accession>
<proteinExistence type="predicted"/>
<keyword evidence="3" id="KW-1185">Reference proteome</keyword>
<reference evidence="2 3" key="1">
    <citation type="submission" date="2020-04" db="EMBL/GenBank/DDBJ databases">
        <authorList>
            <person name="Wallbank WR R."/>
            <person name="Pardo Diaz C."/>
            <person name="Kozak K."/>
            <person name="Martin S."/>
            <person name="Jiggins C."/>
            <person name="Moest M."/>
            <person name="Warren A I."/>
            <person name="Byers J.R.P. K."/>
            <person name="Montejo-Kovacevich G."/>
            <person name="Yen C E."/>
        </authorList>
    </citation>
    <scope>NUCLEOTIDE SEQUENCE [LARGE SCALE GENOMIC DNA]</scope>
</reference>
<feature type="region of interest" description="Disordered" evidence="1">
    <location>
        <begin position="1"/>
        <end position="24"/>
    </location>
</feature>
<evidence type="ECO:0000256" key="1">
    <source>
        <dbReference type="SAM" id="MobiDB-lite"/>
    </source>
</evidence>
<evidence type="ECO:0000313" key="3">
    <source>
        <dbReference type="Proteomes" id="UP000494106"/>
    </source>
</evidence>
<dbReference type="EMBL" id="CADEBC010000790">
    <property type="protein sequence ID" value="CAB3260751.1"/>
    <property type="molecule type" value="Genomic_DNA"/>
</dbReference>
<evidence type="ECO:0000313" key="2">
    <source>
        <dbReference type="EMBL" id="CAB3260751.1"/>
    </source>
</evidence>
<dbReference type="OrthoDB" id="10056483at2759"/>
<comment type="caution">
    <text evidence="2">The sequence shown here is derived from an EMBL/GenBank/DDBJ whole genome shotgun (WGS) entry which is preliminary data.</text>
</comment>
<sequence>MKTFLVSVESEPRSKAVRTPPPGRYNVHQQRETPEIELQQSIRSSYSILSYATVARKPADIISAVNTWVEVSSQLSDAQQGLCAGRGTTGNLLHLMSRRWTLADMVDNDVLLTQMAAVGFTPHVLAFISRYLLYRCQYVDWGDVFLNRTLPDLV</sequence>
<protein>
    <submittedName>
        <fullName evidence="2">Uncharacterized protein</fullName>
    </submittedName>
</protein>
<dbReference type="Proteomes" id="UP000494106">
    <property type="component" value="Unassembled WGS sequence"/>
</dbReference>
<name>A0A8S1BUG5_ARCPL</name>
<gene>
    <name evidence="2" type="ORF">APLA_LOCUS17507</name>
</gene>
<organism evidence="2 3">
    <name type="scientific">Arctia plantaginis</name>
    <name type="common">Wood tiger moth</name>
    <name type="synonym">Phalaena plantaginis</name>
    <dbReference type="NCBI Taxonomy" id="874455"/>
    <lineage>
        <taxon>Eukaryota</taxon>
        <taxon>Metazoa</taxon>
        <taxon>Ecdysozoa</taxon>
        <taxon>Arthropoda</taxon>
        <taxon>Hexapoda</taxon>
        <taxon>Insecta</taxon>
        <taxon>Pterygota</taxon>
        <taxon>Neoptera</taxon>
        <taxon>Endopterygota</taxon>
        <taxon>Lepidoptera</taxon>
        <taxon>Glossata</taxon>
        <taxon>Ditrysia</taxon>
        <taxon>Noctuoidea</taxon>
        <taxon>Erebidae</taxon>
        <taxon>Arctiinae</taxon>
        <taxon>Arctia</taxon>
    </lineage>
</organism>
<dbReference type="AlphaFoldDB" id="A0A8S1BUG5"/>